<feature type="region of interest" description="Disordered" evidence="1">
    <location>
        <begin position="109"/>
        <end position="128"/>
    </location>
</feature>
<protein>
    <submittedName>
        <fullName evidence="2">Uncharacterized protein</fullName>
    </submittedName>
</protein>
<comment type="caution">
    <text evidence="2">The sequence shown here is derived from an EMBL/GenBank/DDBJ whole genome shotgun (WGS) entry which is preliminary data.</text>
</comment>
<evidence type="ECO:0000313" key="2">
    <source>
        <dbReference type="EMBL" id="KAJ1175771.1"/>
    </source>
</evidence>
<keyword evidence="3" id="KW-1185">Reference proteome</keyword>
<evidence type="ECO:0000256" key="1">
    <source>
        <dbReference type="SAM" id="MobiDB-lite"/>
    </source>
</evidence>
<gene>
    <name evidence="2" type="ORF">NDU88_001056</name>
</gene>
<feature type="region of interest" description="Disordered" evidence="1">
    <location>
        <begin position="1"/>
        <end position="53"/>
    </location>
</feature>
<feature type="compositionally biased region" description="Polar residues" evidence="1">
    <location>
        <begin position="224"/>
        <end position="237"/>
    </location>
</feature>
<proteinExistence type="predicted"/>
<evidence type="ECO:0000313" key="3">
    <source>
        <dbReference type="Proteomes" id="UP001066276"/>
    </source>
</evidence>
<reference evidence="2" key="1">
    <citation type="journal article" date="2022" name="bioRxiv">
        <title>Sequencing and chromosome-scale assembly of the giantPleurodeles waltlgenome.</title>
        <authorList>
            <person name="Brown T."/>
            <person name="Elewa A."/>
            <person name="Iarovenko S."/>
            <person name="Subramanian E."/>
            <person name="Araus A.J."/>
            <person name="Petzold A."/>
            <person name="Susuki M."/>
            <person name="Suzuki K.-i.T."/>
            <person name="Hayashi T."/>
            <person name="Toyoda A."/>
            <person name="Oliveira C."/>
            <person name="Osipova E."/>
            <person name="Leigh N.D."/>
            <person name="Simon A."/>
            <person name="Yun M.H."/>
        </authorList>
    </citation>
    <scope>NUCLEOTIDE SEQUENCE</scope>
    <source>
        <strain evidence="2">20211129_DDA</strain>
        <tissue evidence="2">Liver</tissue>
    </source>
</reference>
<feature type="compositionally biased region" description="Polar residues" evidence="1">
    <location>
        <begin position="135"/>
        <end position="149"/>
    </location>
</feature>
<name>A0AAV7TH95_PLEWA</name>
<dbReference type="AlphaFoldDB" id="A0AAV7TH95"/>
<accession>A0AAV7TH95</accession>
<feature type="region of interest" description="Disordered" evidence="1">
    <location>
        <begin position="135"/>
        <end position="158"/>
    </location>
</feature>
<feature type="region of interest" description="Disordered" evidence="1">
    <location>
        <begin position="260"/>
        <end position="291"/>
    </location>
</feature>
<organism evidence="2 3">
    <name type="scientific">Pleurodeles waltl</name>
    <name type="common">Iberian ribbed newt</name>
    <dbReference type="NCBI Taxonomy" id="8319"/>
    <lineage>
        <taxon>Eukaryota</taxon>
        <taxon>Metazoa</taxon>
        <taxon>Chordata</taxon>
        <taxon>Craniata</taxon>
        <taxon>Vertebrata</taxon>
        <taxon>Euteleostomi</taxon>
        <taxon>Amphibia</taxon>
        <taxon>Batrachia</taxon>
        <taxon>Caudata</taxon>
        <taxon>Salamandroidea</taxon>
        <taxon>Salamandridae</taxon>
        <taxon>Pleurodelinae</taxon>
        <taxon>Pleurodeles</taxon>
    </lineage>
</organism>
<dbReference type="Proteomes" id="UP001066276">
    <property type="component" value="Chromosome 3_2"/>
</dbReference>
<feature type="region of interest" description="Disordered" evidence="1">
    <location>
        <begin position="180"/>
        <end position="237"/>
    </location>
</feature>
<sequence length="291" mass="31113">MARNSGDKMDGAKASRLRKVKGDPAGANRRPLSTMARQTGRNRTGLGKDAKTDDNITPLLEFVTETIPLGALGKKISTEIKEPPITTAQCGNSLSVGLDNCLAVRRKGRGFPSSKEGPQVQQPKNLTRVEDASNISATLGTEAGQNTSLKPGGRDKEKEMKTLDWAKDSWDKFYSLTEESDLSSGEHGLSESGSSISSEMGNISSINEPTVRQARQQRKCTKIRSGSQEDTEFSLSSGSKTLKWDYSGIRLTDTTDISATSGQQLADNNMEGSTGDAISGGRMVGTDSGML</sequence>
<feature type="compositionally biased region" description="Polar residues" evidence="1">
    <location>
        <begin position="260"/>
        <end position="272"/>
    </location>
</feature>
<feature type="compositionally biased region" description="Low complexity" evidence="1">
    <location>
        <begin position="182"/>
        <end position="208"/>
    </location>
</feature>
<feature type="compositionally biased region" description="Basic and acidic residues" evidence="1">
    <location>
        <begin position="1"/>
        <end position="13"/>
    </location>
</feature>
<dbReference type="EMBL" id="JANPWB010000006">
    <property type="protein sequence ID" value="KAJ1175771.1"/>
    <property type="molecule type" value="Genomic_DNA"/>
</dbReference>